<accession>A0A5K8A561</accession>
<evidence type="ECO:0000313" key="1">
    <source>
        <dbReference type="EMBL" id="BBO87576.1"/>
    </source>
</evidence>
<dbReference type="EMBL" id="AP021879">
    <property type="protein sequence ID" value="BBO87576.1"/>
    <property type="molecule type" value="Genomic_DNA"/>
</dbReference>
<dbReference type="Proteomes" id="UP000422108">
    <property type="component" value="Chromosome"/>
</dbReference>
<evidence type="ECO:0000313" key="2">
    <source>
        <dbReference type="Proteomes" id="UP000422108"/>
    </source>
</evidence>
<protein>
    <submittedName>
        <fullName evidence="1">Cycloartenol synthase</fullName>
    </submittedName>
</protein>
<organism evidence="1 2">
    <name type="scientific">Desulfosarcina ovata subsp. ovata</name>
    <dbReference type="NCBI Taxonomy" id="2752305"/>
    <lineage>
        <taxon>Bacteria</taxon>
        <taxon>Pseudomonadati</taxon>
        <taxon>Thermodesulfobacteriota</taxon>
        <taxon>Desulfobacteria</taxon>
        <taxon>Desulfobacterales</taxon>
        <taxon>Desulfosarcinaceae</taxon>
        <taxon>Desulfosarcina</taxon>
    </lineage>
</organism>
<dbReference type="AlphaFoldDB" id="A0A5K8A561"/>
<sequence length="399" mass="44571">MIRYRNKMITTGMACLLIVFFWGLPLPAISGTLPSTHSDISLSKEVDRTQTNGFAFLKKMQNPDGSWSNPDFPALTGLVLYAFFTAPDFDPSAPRPAFIQKGLDFIVGNAQANGSIYKEKLPNYNTAISMLALIAAGDPAYYPIIAKARSYVASLQEDRGKKGQTDDPYDGGIGYGTKDHSDMSNTYLALEALRMSEFLESDQHIQIFEDLKGFEKKSLDWDAALKFIQRCQNLPTHNDQAWASGDPDNKGGFVYFPGNSKAGEQKLPNGKVALRSYGSMTYAGLLSLIYADLKKDDPRVTAAYDWIQNNYTLEENPGLGQQGLFYYYHTMAKALTVLQVDHLTAENGQWIDWRKELTQKLVEKQKGDGSWINDSGRWWENDPVLVTAYSLIALNMIVT</sequence>
<dbReference type="RefSeq" id="WP_162458772.1">
    <property type="nucleotide sequence ID" value="NZ_AP021879.1"/>
</dbReference>
<dbReference type="SUPFAM" id="SSF48239">
    <property type="entry name" value="Terpenoid cyclases/Protein prenyltransferases"/>
    <property type="match status" value="1"/>
</dbReference>
<dbReference type="InterPro" id="IPR008930">
    <property type="entry name" value="Terpenoid_cyclase/PrenylTrfase"/>
</dbReference>
<dbReference type="CDD" id="cd00688">
    <property type="entry name" value="ISOPREN_C2_like"/>
    <property type="match status" value="1"/>
</dbReference>
<name>A0A5K8A561_9BACT</name>
<gene>
    <name evidence="1" type="ORF">DSCOOX_07560</name>
</gene>
<dbReference type="Gene3D" id="1.50.10.20">
    <property type="match status" value="2"/>
</dbReference>
<keyword evidence="2" id="KW-1185">Reference proteome</keyword>
<proteinExistence type="predicted"/>
<reference evidence="1 2" key="1">
    <citation type="submission" date="2019-11" db="EMBL/GenBank/DDBJ databases">
        <title>Comparative genomics of hydrocarbon-degrading Desulfosarcina strains.</title>
        <authorList>
            <person name="Watanabe M."/>
            <person name="Kojima H."/>
            <person name="Fukui M."/>
        </authorList>
    </citation>
    <scope>NUCLEOTIDE SEQUENCE [LARGE SCALE GENOMIC DNA]</scope>
    <source>
        <strain evidence="2">oXyS1</strain>
    </source>
</reference>